<sequence>MVNTRRGKYQSRSTQVILEVSSSDHSNDSLHDSPVTSNIPEHVVPLESHLSDMDSDERDDVPLVHILKRLFRKPSQPFIDIFGSSAAHRSSHVLILILPVKGPQVVTTKTGRRKLPLSIPSVPLMEFRFISRRVFKGGIVKASLSKTISNVDHFYPRLIREFIVKLPSEFNDLSSPDYQTVHIRGSKFKISPYVINSFLGNTITSEFQVSHPSNNELAFVLSDGTLLVWFVNGIPLISLSAKFEVLHKIGIANWFPSSHASSISAALAIFLYQICNDASRDAGLFIYNQLLRHVGSFGIKIPIALPRFFSSLLLHLNPNIFTEHNAPGPDSKTLSLSYRLFQGNHVLDIDHGVSPSRNPRTFDIEDVNISLE</sequence>
<organism evidence="2 3">
    <name type="scientific">Cucumis melo var. makuwa</name>
    <name type="common">Oriental melon</name>
    <dbReference type="NCBI Taxonomy" id="1194695"/>
    <lineage>
        <taxon>Eukaryota</taxon>
        <taxon>Viridiplantae</taxon>
        <taxon>Streptophyta</taxon>
        <taxon>Embryophyta</taxon>
        <taxon>Tracheophyta</taxon>
        <taxon>Spermatophyta</taxon>
        <taxon>Magnoliopsida</taxon>
        <taxon>eudicotyledons</taxon>
        <taxon>Gunneridae</taxon>
        <taxon>Pentapetalae</taxon>
        <taxon>rosids</taxon>
        <taxon>fabids</taxon>
        <taxon>Cucurbitales</taxon>
        <taxon>Cucurbitaceae</taxon>
        <taxon>Benincaseae</taxon>
        <taxon>Cucumis</taxon>
    </lineage>
</organism>
<reference evidence="2 3" key="1">
    <citation type="submission" date="2019-08" db="EMBL/GenBank/DDBJ databases">
        <title>Draft genome sequences of two oriental melons (Cucumis melo L. var makuwa).</title>
        <authorList>
            <person name="Kwon S.-Y."/>
        </authorList>
    </citation>
    <scope>NUCLEOTIDE SEQUENCE [LARGE SCALE GENOMIC DNA]</scope>
    <source>
        <strain evidence="3">cv. Chang Bougi</strain>
        <tissue evidence="2">Leaf</tissue>
    </source>
</reference>
<feature type="domain" description="Putative plant transposon protein" evidence="1">
    <location>
        <begin position="145"/>
        <end position="315"/>
    </location>
</feature>
<protein>
    <recommendedName>
        <fullName evidence="1">Putative plant transposon protein domain-containing protein</fullName>
    </recommendedName>
</protein>
<dbReference type="Pfam" id="PF20167">
    <property type="entry name" value="Transposase_32"/>
    <property type="match status" value="1"/>
</dbReference>
<dbReference type="Proteomes" id="UP000321947">
    <property type="component" value="Unassembled WGS sequence"/>
</dbReference>
<evidence type="ECO:0000313" key="3">
    <source>
        <dbReference type="Proteomes" id="UP000321947"/>
    </source>
</evidence>
<dbReference type="AlphaFoldDB" id="A0A5D3E0B7"/>
<proteinExistence type="predicted"/>
<comment type="caution">
    <text evidence="2">The sequence shown here is derived from an EMBL/GenBank/DDBJ whole genome shotgun (WGS) entry which is preliminary data.</text>
</comment>
<accession>A0A5D3E0B7</accession>
<dbReference type="EMBL" id="SSTD01001794">
    <property type="protein sequence ID" value="TYK29234.1"/>
    <property type="molecule type" value="Genomic_DNA"/>
</dbReference>
<name>A0A5D3E0B7_CUCMM</name>
<dbReference type="InterPro" id="IPR046796">
    <property type="entry name" value="Transposase_32_dom"/>
</dbReference>
<gene>
    <name evidence="2" type="ORF">E5676_scaffold1228G00240</name>
</gene>
<evidence type="ECO:0000259" key="1">
    <source>
        <dbReference type="Pfam" id="PF20167"/>
    </source>
</evidence>
<evidence type="ECO:0000313" key="2">
    <source>
        <dbReference type="EMBL" id="TYK29234.1"/>
    </source>
</evidence>